<dbReference type="VEuPathDB" id="FungiDB:RhiirA1_466124"/>
<reference evidence="2 3" key="3">
    <citation type="submission" date="2017-10" db="EMBL/GenBank/DDBJ databases">
        <title>Extensive intraspecific genome diversity in a model arbuscular mycorrhizal fungus.</title>
        <authorList>
            <person name="Chen E.C.H."/>
            <person name="Morin E."/>
            <person name="Baudet D."/>
            <person name="Noel J."/>
            <person name="Ndikumana S."/>
            <person name="Charron P."/>
            <person name="St-Onge C."/>
            <person name="Giorgi J."/>
            <person name="Grigoriev I.V."/>
            <person name="Roux C."/>
            <person name="Martin F.M."/>
            <person name="Corradi N."/>
        </authorList>
    </citation>
    <scope>NUCLEOTIDE SEQUENCE [LARGE SCALE GENOMIC DNA]</scope>
    <source>
        <strain evidence="2 3">A1</strain>
    </source>
</reference>
<reference evidence="1 4" key="1">
    <citation type="submission" date="2016-04" db="EMBL/GenBank/DDBJ databases">
        <title>Genome analyses suggest a sexual origin of heterokaryosis in a supposedly ancient asexual fungus.</title>
        <authorList>
            <person name="Ropars J."/>
            <person name="Sedzielewska K."/>
            <person name="Noel J."/>
            <person name="Charron P."/>
            <person name="Farinelli L."/>
            <person name="Marton T."/>
            <person name="Kruger M."/>
            <person name="Pelin A."/>
            <person name="Brachmann A."/>
            <person name="Corradi N."/>
        </authorList>
    </citation>
    <scope>NUCLEOTIDE SEQUENCE [LARGE SCALE GENOMIC DNA]</scope>
    <source>
        <strain evidence="1 4">A5</strain>
    </source>
</reference>
<dbReference type="GO" id="GO:0016805">
    <property type="term" value="F:dipeptidase activity"/>
    <property type="evidence" value="ECO:0007669"/>
    <property type="project" value="TreeGrafter"/>
</dbReference>
<dbReference type="PANTHER" id="PTHR30575:SF0">
    <property type="entry name" value="XAA-ARG DIPEPTIDASE"/>
    <property type="match status" value="1"/>
</dbReference>
<dbReference type="Proteomes" id="UP000232688">
    <property type="component" value="Unassembled WGS sequence"/>
</dbReference>
<dbReference type="AlphaFoldDB" id="A0A2I1EPH6"/>
<evidence type="ECO:0000313" key="4">
    <source>
        <dbReference type="Proteomes" id="UP000232722"/>
    </source>
</evidence>
<dbReference type="VEuPathDB" id="FungiDB:FUN_007704"/>
<dbReference type="EMBL" id="LLXJ01001555">
    <property type="protein sequence ID" value="PKC01627.1"/>
    <property type="molecule type" value="Genomic_DNA"/>
</dbReference>
<dbReference type="Gene3D" id="3.40.630.10">
    <property type="entry name" value="Zn peptidases"/>
    <property type="match status" value="1"/>
</dbReference>
<dbReference type="EMBL" id="LLXH01000945">
    <property type="protein sequence ID" value="PKC61726.1"/>
    <property type="molecule type" value="Genomic_DNA"/>
</dbReference>
<accession>A0A2I1EPH6</accession>
<gene>
    <name evidence="2" type="ORF">RhiirA1_466124</name>
    <name evidence="1" type="ORF">RhiirA5_426410</name>
</gene>
<comment type="caution">
    <text evidence="2">The sequence shown here is derived from an EMBL/GenBank/DDBJ whole genome shotgun (WGS) entry which is preliminary data.</text>
</comment>
<proteinExistence type="predicted"/>
<organism evidence="2 3">
    <name type="scientific">Rhizophagus irregularis</name>
    <dbReference type="NCBI Taxonomy" id="588596"/>
    <lineage>
        <taxon>Eukaryota</taxon>
        <taxon>Fungi</taxon>
        <taxon>Fungi incertae sedis</taxon>
        <taxon>Mucoromycota</taxon>
        <taxon>Glomeromycotina</taxon>
        <taxon>Glomeromycetes</taxon>
        <taxon>Glomerales</taxon>
        <taxon>Glomeraceae</taxon>
        <taxon>Rhizophagus</taxon>
    </lineage>
</organism>
<reference evidence="2 3" key="4">
    <citation type="submission" date="2017-10" db="EMBL/GenBank/DDBJ databases">
        <title>Genome analyses suggest a sexual origin of heterokaryosis in a supposedly ancient asexual fungus.</title>
        <authorList>
            <person name="Corradi N."/>
            <person name="Sedzielewska K."/>
            <person name="Noel J."/>
            <person name="Charron P."/>
            <person name="Farinelli L."/>
            <person name="Marton T."/>
            <person name="Kruger M."/>
            <person name="Pelin A."/>
            <person name="Brachmann A."/>
            <person name="Corradi N."/>
        </authorList>
    </citation>
    <scope>NUCLEOTIDE SEQUENCE [LARGE SCALE GENOMIC DNA]</scope>
    <source>
        <strain evidence="2 3">A1</strain>
    </source>
</reference>
<dbReference type="SUPFAM" id="SSF53187">
    <property type="entry name" value="Zn-dependent exopeptidases"/>
    <property type="match status" value="1"/>
</dbReference>
<reference evidence="1 4" key="2">
    <citation type="submission" date="2017-09" db="EMBL/GenBank/DDBJ databases">
        <title>Extensive intraspecific genome diversity in a model arbuscular mycorrhizal fungus.</title>
        <authorList>
            <person name="Chen E.C."/>
            <person name="Morin E."/>
            <person name="Beaudet D."/>
            <person name="Noel J."/>
            <person name="Ndikumana S."/>
            <person name="Charron P."/>
            <person name="St-Onge C."/>
            <person name="Giorgi J."/>
            <person name="Grigoriev I.V."/>
            <person name="Roux C."/>
            <person name="Martin F.M."/>
            <person name="Corradi N."/>
        </authorList>
    </citation>
    <scope>NUCLEOTIDE SEQUENCE [LARGE SCALE GENOMIC DNA]</scope>
    <source>
        <strain evidence="1 4">A5</strain>
    </source>
</reference>
<evidence type="ECO:0000313" key="2">
    <source>
        <dbReference type="EMBL" id="PKC61726.1"/>
    </source>
</evidence>
<evidence type="ECO:0000313" key="1">
    <source>
        <dbReference type="EMBL" id="PKC01627.1"/>
    </source>
</evidence>
<dbReference type="OrthoDB" id="2404343at2759"/>
<dbReference type="PANTHER" id="PTHR30575">
    <property type="entry name" value="PEPTIDASE M20"/>
    <property type="match status" value="1"/>
</dbReference>
<dbReference type="Proteomes" id="UP000232722">
    <property type="component" value="Unassembled WGS sequence"/>
</dbReference>
<protein>
    <submittedName>
        <fullName evidence="2">Uncharacterized protein</fullName>
    </submittedName>
</protein>
<sequence length="83" mass="9269">MYTKRIGHTYGHNLIAIGGVAAAIALKAIFEKHEIPGKVKLFGTPAEGAYDDVDVSLMIHPRWKFLKLHKPWERINALDASMV</sequence>
<name>A0A2I1EPH6_9GLOM</name>
<evidence type="ECO:0000313" key="3">
    <source>
        <dbReference type="Proteomes" id="UP000232688"/>
    </source>
</evidence>
<dbReference type="InterPro" id="IPR052030">
    <property type="entry name" value="Peptidase_M20/M20A_hydrolases"/>
</dbReference>